<dbReference type="RefSeq" id="WP_153802410.1">
    <property type="nucleotide sequence ID" value="NZ_JACOPL010000034.1"/>
</dbReference>
<proteinExistence type="predicted"/>
<protein>
    <submittedName>
        <fullName evidence="1">Uncharacterized protein</fullName>
    </submittedName>
</protein>
<comment type="caution">
    <text evidence="1">The sequence shown here is derived from an EMBL/GenBank/DDBJ whole genome shotgun (WGS) entry which is preliminary data.</text>
</comment>
<sequence length="50" mass="5621">MIDMAQQPVHSLKTDAIFVQIDQFCQHPARMADDMLDLSRSQYALAAAVE</sequence>
<evidence type="ECO:0000313" key="1">
    <source>
        <dbReference type="EMBL" id="MBC5726836.1"/>
    </source>
</evidence>
<dbReference type="AlphaFoldDB" id="A0A923LWU5"/>
<gene>
    <name evidence="1" type="ORF">H8S45_15440</name>
</gene>
<name>A0A923LWU5_9FIRM</name>
<dbReference type="Proteomes" id="UP000606499">
    <property type="component" value="Unassembled WGS sequence"/>
</dbReference>
<accession>A0A923LWU5</accession>
<evidence type="ECO:0000313" key="2">
    <source>
        <dbReference type="Proteomes" id="UP000606499"/>
    </source>
</evidence>
<reference evidence="1" key="1">
    <citation type="submission" date="2020-08" db="EMBL/GenBank/DDBJ databases">
        <title>Genome public.</title>
        <authorList>
            <person name="Liu C."/>
            <person name="Sun Q."/>
        </authorList>
    </citation>
    <scope>NUCLEOTIDE SEQUENCE</scope>
    <source>
        <strain evidence="1">NSJ-28</strain>
    </source>
</reference>
<organism evidence="1 2">
    <name type="scientific">Agathobaculum faecis</name>
    <dbReference type="NCBI Taxonomy" id="2763013"/>
    <lineage>
        <taxon>Bacteria</taxon>
        <taxon>Bacillati</taxon>
        <taxon>Bacillota</taxon>
        <taxon>Clostridia</taxon>
        <taxon>Eubacteriales</taxon>
        <taxon>Butyricicoccaceae</taxon>
        <taxon>Agathobaculum</taxon>
    </lineage>
</organism>
<keyword evidence="2" id="KW-1185">Reference proteome</keyword>
<dbReference type="EMBL" id="JACOPL010000034">
    <property type="protein sequence ID" value="MBC5726836.1"/>
    <property type="molecule type" value="Genomic_DNA"/>
</dbReference>